<dbReference type="Proteomes" id="UP000198908">
    <property type="component" value="Unassembled WGS sequence"/>
</dbReference>
<reference evidence="2" key="1">
    <citation type="submission" date="2016-09" db="EMBL/GenBank/DDBJ databases">
        <authorList>
            <person name="Varghese N."/>
            <person name="Submissions S."/>
        </authorList>
    </citation>
    <scope>NUCLEOTIDE SEQUENCE [LARGE SCALE GENOMIC DNA]</scope>
    <source>
        <strain evidence="2">TNe-862</strain>
    </source>
</reference>
<accession>A0A1G6W3K6</accession>
<dbReference type="SUPFAM" id="SSF54909">
    <property type="entry name" value="Dimeric alpha+beta barrel"/>
    <property type="match status" value="1"/>
</dbReference>
<dbReference type="Gene3D" id="3.30.70.100">
    <property type="match status" value="1"/>
</dbReference>
<gene>
    <name evidence="1" type="ORF">SAMN05421548_12230</name>
</gene>
<proteinExistence type="predicted"/>
<sequence length="232" mass="25479">MPVCLFLSGACGAEPPVDVHALQREAREIDGLYALLTHLPITKAVDPRIAPDPQAPSCILQWYFNDLATLEAALVADGAIDRALRGAALMMDAHAFSQQTMAVRTFAPPQPAAVHNGMERCSYMVGYEGPADDFNAWLTHYLTHHPPLMLQLPALRELEIYTHVESRSALPFARAALMQRNKVVFDDPDALARALASAARDAMRRDFQALPPYSGATPHYPMRSIYGKFAAP</sequence>
<dbReference type="AlphaFoldDB" id="A0A1G6W3K6"/>
<dbReference type="InterPro" id="IPR011008">
    <property type="entry name" value="Dimeric_a/b-barrel"/>
</dbReference>
<dbReference type="STRING" id="416944.SAMN05421548_12230"/>
<evidence type="ECO:0000313" key="2">
    <source>
        <dbReference type="Proteomes" id="UP000198908"/>
    </source>
</evidence>
<name>A0A1G6W3K6_9BURK</name>
<evidence type="ECO:0008006" key="3">
    <source>
        <dbReference type="Google" id="ProtNLM"/>
    </source>
</evidence>
<keyword evidence="2" id="KW-1185">Reference proteome</keyword>
<dbReference type="EMBL" id="FMYQ01000022">
    <property type="protein sequence ID" value="SDD59797.1"/>
    <property type="molecule type" value="Genomic_DNA"/>
</dbReference>
<protein>
    <recommendedName>
        <fullName evidence="3">Ethyl tert-butyl ether degradation protein EthD</fullName>
    </recommendedName>
</protein>
<dbReference type="OrthoDB" id="8687889at2"/>
<organism evidence="1 2">
    <name type="scientific">Paraburkholderia lycopersici</name>
    <dbReference type="NCBI Taxonomy" id="416944"/>
    <lineage>
        <taxon>Bacteria</taxon>
        <taxon>Pseudomonadati</taxon>
        <taxon>Pseudomonadota</taxon>
        <taxon>Betaproteobacteria</taxon>
        <taxon>Burkholderiales</taxon>
        <taxon>Burkholderiaceae</taxon>
        <taxon>Paraburkholderia</taxon>
    </lineage>
</organism>
<evidence type="ECO:0000313" key="1">
    <source>
        <dbReference type="EMBL" id="SDD59797.1"/>
    </source>
</evidence>